<evidence type="ECO:0000313" key="1">
    <source>
        <dbReference type="EMBL" id="MDR6525310.1"/>
    </source>
</evidence>
<protein>
    <submittedName>
        <fullName evidence="1">Uncharacterized protein</fullName>
    </submittedName>
</protein>
<accession>A0AAE3Y5F0</accession>
<name>A0AAE3Y5F0_9FLAO</name>
<organism evidence="1 2">
    <name type="scientific">Chryseobacterium rhizosphaerae</name>
    <dbReference type="NCBI Taxonomy" id="395937"/>
    <lineage>
        <taxon>Bacteria</taxon>
        <taxon>Pseudomonadati</taxon>
        <taxon>Bacteroidota</taxon>
        <taxon>Flavobacteriia</taxon>
        <taxon>Flavobacteriales</taxon>
        <taxon>Weeksellaceae</taxon>
        <taxon>Chryseobacterium group</taxon>
        <taxon>Chryseobacterium</taxon>
    </lineage>
</organism>
<gene>
    <name evidence="1" type="ORF">J2787_000680</name>
</gene>
<comment type="caution">
    <text evidence="1">The sequence shown here is derived from an EMBL/GenBank/DDBJ whole genome shotgun (WGS) entry which is preliminary data.</text>
</comment>
<dbReference type="RefSeq" id="WP_309944663.1">
    <property type="nucleotide sequence ID" value="NZ_JAVDQY010000001.1"/>
</dbReference>
<dbReference type="AlphaFoldDB" id="A0AAE3Y5F0"/>
<sequence length="207" mass="24023">MKTTPKRIHSIKMNKWPILSGTVVLFLFATAWSCNYKIKNKEPKESSDINTEVQKEVRIAAYRTLNAWLDQGIEGIQFLQSSEWKIGDRIFLNSSNNKGFLLLLNQDKVPQAELDYVQVLYAVKEGEKWDIYLASLPNIIIPRKKENGMYIRNSFGQLAAVGEREIHRYLRKGDETNNDKGINNEFNEDLKKNKRLFLSKRIKKPSS</sequence>
<proteinExistence type="predicted"/>
<reference evidence="1" key="1">
    <citation type="submission" date="2023-07" db="EMBL/GenBank/DDBJ databases">
        <title>Sorghum-associated microbial communities from plants grown in Nebraska, USA.</title>
        <authorList>
            <person name="Schachtman D."/>
        </authorList>
    </citation>
    <scope>NUCLEOTIDE SEQUENCE</scope>
    <source>
        <strain evidence="1">DS2360</strain>
    </source>
</reference>
<dbReference type="EMBL" id="JAVDQY010000001">
    <property type="protein sequence ID" value="MDR6525310.1"/>
    <property type="molecule type" value="Genomic_DNA"/>
</dbReference>
<evidence type="ECO:0000313" key="2">
    <source>
        <dbReference type="Proteomes" id="UP001184861"/>
    </source>
</evidence>
<dbReference type="Proteomes" id="UP001184861">
    <property type="component" value="Unassembled WGS sequence"/>
</dbReference>